<dbReference type="Gene3D" id="3.10.350.10">
    <property type="entry name" value="LysM domain"/>
    <property type="match status" value="1"/>
</dbReference>
<protein>
    <recommendedName>
        <fullName evidence="4">Peptidoglycan hydrolase</fullName>
    </recommendedName>
</protein>
<evidence type="ECO:0000256" key="1">
    <source>
        <dbReference type="ARBA" id="ARBA00022529"/>
    </source>
</evidence>
<evidence type="ECO:0000259" key="5">
    <source>
        <dbReference type="PROSITE" id="PS51782"/>
    </source>
</evidence>
<dbReference type="EMBL" id="DVNA01000148">
    <property type="protein sequence ID" value="HIU55462.1"/>
    <property type="molecule type" value="Genomic_DNA"/>
</dbReference>
<evidence type="ECO:0000256" key="3">
    <source>
        <dbReference type="ARBA" id="ARBA00022801"/>
    </source>
</evidence>
<dbReference type="InterPro" id="IPR036779">
    <property type="entry name" value="LysM_dom_sf"/>
</dbReference>
<dbReference type="GO" id="GO:0042742">
    <property type="term" value="P:defense response to bacterium"/>
    <property type="evidence" value="ECO:0007669"/>
    <property type="project" value="UniProtKB-KW"/>
</dbReference>
<dbReference type="PANTHER" id="PTHR33308:SF9">
    <property type="entry name" value="PEPTIDOGLYCAN HYDROLASE FLGJ"/>
    <property type="match status" value="1"/>
</dbReference>
<dbReference type="Proteomes" id="UP000824112">
    <property type="component" value="Unassembled WGS sequence"/>
</dbReference>
<dbReference type="GO" id="GO:0031640">
    <property type="term" value="P:killing of cells of another organism"/>
    <property type="evidence" value="ECO:0007669"/>
    <property type="project" value="UniProtKB-KW"/>
</dbReference>
<dbReference type="PANTHER" id="PTHR33308">
    <property type="entry name" value="PEPTIDOGLYCAN HYDROLASE FLGJ"/>
    <property type="match status" value="1"/>
</dbReference>
<keyword evidence="2" id="KW-0081">Bacteriolytic enzyme</keyword>
<reference evidence="6" key="2">
    <citation type="journal article" date="2021" name="PeerJ">
        <title>Extensive microbial diversity within the chicken gut microbiome revealed by metagenomics and culture.</title>
        <authorList>
            <person name="Gilroy R."/>
            <person name="Ravi A."/>
            <person name="Getino M."/>
            <person name="Pursley I."/>
            <person name="Horton D.L."/>
            <person name="Alikhan N.F."/>
            <person name="Baker D."/>
            <person name="Gharbi K."/>
            <person name="Hall N."/>
            <person name="Watson M."/>
            <person name="Adriaenssens E.M."/>
            <person name="Foster-Nyarko E."/>
            <person name="Jarju S."/>
            <person name="Secka A."/>
            <person name="Antonio M."/>
            <person name="Oren A."/>
            <person name="Chaudhuri R.R."/>
            <person name="La Ragione R."/>
            <person name="Hildebrand F."/>
            <person name="Pallen M.J."/>
        </authorList>
    </citation>
    <scope>NUCLEOTIDE SEQUENCE</scope>
    <source>
        <strain evidence="6">CHK158-818</strain>
    </source>
</reference>
<organism evidence="6 7">
    <name type="scientific">Candidatus Gallibacteroides avistercoris</name>
    <dbReference type="NCBI Taxonomy" id="2840833"/>
    <lineage>
        <taxon>Bacteria</taxon>
        <taxon>Pseudomonadati</taxon>
        <taxon>Bacteroidota</taxon>
        <taxon>Bacteroidia</taxon>
        <taxon>Bacteroidales</taxon>
        <taxon>Bacteroidaceae</taxon>
        <taxon>Bacteroidaceae incertae sedis</taxon>
        <taxon>Candidatus Gallibacteroides</taxon>
    </lineage>
</organism>
<dbReference type="Pfam" id="PF01476">
    <property type="entry name" value="LysM"/>
    <property type="match status" value="2"/>
</dbReference>
<dbReference type="InterPro" id="IPR051056">
    <property type="entry name" value="Glycosyl_Hydrolase_73"/>
</dbReference>
<evidence type="ECO:0000256" key="2">
    <source>
        <dbReference type="ARBA" id="ARBA00022638"/>
    </source>
</evidence>
<comment type="caution">
    <text evidence="6">The sequence shown here is derived from an EMBL/GenBank/DDBJ whole genome shotgun (WGS) entry which is preliminary data.</text>
</comment>
<reference evidence="6" key="1">
    <citation type="submission" date="2020-10" db="EMBL/GenBank/DDBJ databases">
        <authorList>
            <person name="Gilroy R."/>
        </authorList>
    </citation>
    <scope>NUCLEOTIDE SEQUENCE</scope>
    <source>
        <strain evidence="6">CHK158-818</strain>
    </source>
</reference>
<keyword evidence="1" id="KW-0929">Antimicrobial</keyword>
<dbReference type="Pfam" id="PF01832">
    <property type="entry name" value="Glucosaminidase"/>
    <property type="match status" value="1"/>
</dbReference>
<name>A0A9D1SDD8_9BACT</name>
<dbReference type="AlphaFoldDB" id="A0A9D1SDD8"/>
<sequence>MNRYVSKAVYLLFLSLVFVGYSSAVSAQVRNQLYLYYIEDYKDIAMEQQQKYKIPASITLAQGLLESGAGKGQLARKSNNHFGIKCHDWKGPAVYHDDDEEGECFRKYRHAEESYEDHSKFLTGRSRYASLFELRITDYKGWARGLQRCGYATDKAYASKLIKIIEDYDLDQYDKMAGKHKTSKKSTVVRNKNLPEDYTPHQVYKANGLIYVIVREGDLLSYIAAEFGFKTVGLADYNEIPVNYQLTEGDIIYLEKKNRKAQKPYQTHVVKGGESMYSISQRYGIRLKNLYKMNDKSSDYVATPGDVLKLR</sequence>
<evidence type="ECO:0000313" key="7">
    <source>
        <dbReference type="Proteomes" id="UP000824112"/>
    </source>
</evidence>
<gene>
    <name evidence="6" type="ORF">IAB03_06625</name>
</gene>
<dbReference type="GO" id="GO:0004040">
    <property type="term" value="F:amidase activity"/>
    <property type="evidence" value="ECO:0007669"/>
    <property type="project" value="InterPro"/>
</dbReference>
<proteinExistence type="predicted"/>
<dbReference type="SMART" id="SM00257">
    <property type="entry name" value="LysM"/>
    <property type="match status" value="2"/>
</dbReference>
<evidence type="ECO:0000313" key="6">
    <source>
        <dbReference type="EMBL" id="HIU55462.1"/>
    </source>
</evidence>
<dbReference type="SUPFAM" id="SSF54106">
    <property type="entry name" value="LysM domain"/>
    <property type="match status" value="1"/>
</dbReference>
<evidence type="ECO:0000256" key="4">
    <source>
        <dbReference type="ARBA" id="ARBA00032108"/>
    </source>
</evidence>
<accession>A0A9D1SDD8</accession>
<keyword evidence="3" id="KW-0378">Hydrolase</keyword>
<feature type="domain" description="LysM" evidence="5">
    <location>
        <begin position="266"/>
        <end position="310"/>
    </location>
</feature>
<dbReference type="Gene3D" id="1.10.530.10">
    <property type="match status" value="1"/>
</dbReference>
<dbReference type="InterPro" id="IPR002901">
    <property type="entry name" value="MGlyc_endo_b_GlcNAc-like_dom"/>
</dbReference>
<dbReference type="CDD" id="cd00118">
    <property type="entry name" value="LysM"/>
    <property type="match status" value="1"/>
</dbReference>
<dbReference type="InterPro" id="IPR018392">
    <property type="entry name" value="LysM"/>
</dbReference>
<dbReference type="PROSITE" id="PS51782">
    <property type="entry name" value="LYSM"/>
    <property type="match status" value="1"/>
</dbReference>
<dbReference type="SMART" id="SM00047">
    <property type="entry name" value="LYZ2"/>
    <property type="match status" value="1"/>
</dbReference>